<reference evidence="2 3" key="1">
    <citation type="journal article" date="2020" name="IScience">
        <title>Genome Sequencing of the Endangered Kingdonia uniflora (Circaeasteraceae, Ranunculales) Reveals Potential Mechanisms of Evolutionary Specialization.</title>
        <authorList>
            <person name="Sun Y."/>
            <person name="Deng T."/>
            <person name="Zhang A."/>
            <person name="Moore M.J."/>
            <person name="Landis J.B."/>
            <person name="Lin N."/>
            <person name="Zhang H."/>
            <person name="Zhang X."/>
            <person name="Huang J."/>
            <person name="Zhang X."/>
            <person name="Sun H."/>
            <person name="Wang H."/>
        </authorList>
    </citation>
    <scope>NUCLEOTIDE SEQUENCE [LARGE SCALE GENOMIC DNA]</scope>
    <source>
        <strain evidence="2">TB1705</strain>
        <tissue evidence="2">Leaf</tissue>
    </source>
</reference>
<evidence type="ECO:0000256" key="1">
    <source>
        <dbReference type="SAM" id="MobiDB-lite"/>
    </source>
</evidence>
<feature type="compositionally biased region" description="Basic and acidic residues" evidence="1">
    <location>
        <begin position="36"/>
        <end position="55"/>
    </location>
</feature>
<comment type="caution">
    <text evidence="2">The sequence shown here is derived from an EMBL/GenBank/DDBJ whole genome shotgun (WGS) entry which is preliminary data.</text>
</comment>
<feature type="region of interest" description="Disordered" evidence="1">
    <location>
        <begin position="1"/>
        <end position="55"/>
    </location>
</feature>
<protein>
    <submittedName>
        <fullName evidence="2">Uncharacterized protein</fullName>
    </submittedName>
</protein>
<dbReference type="Proteomes" id="UP000541444">
    <property type="component" value="Unassembled WGS sequence"/>
</dbReference>
<dbReference type="AlphaFoldDB" id="A0A7J7L6C6"/>
<proteinExistence type="predicted"/>
<organism evidence="2 3">
    <name type="scientific">Kingdonia uniflora</name>
    <dbReference type="NCBI Taxonomy" id="39325"/>
    <lineage>
        <taxon>Eukaryota</taxon>
        <taxon>Viridiplantae</taxon>
        <taxon>Streptophyta</taxon>
        <taxon>Embryophyta</taxon>
        <taxon>Tracheophyta</taxon>
        <taxon>Spermatophyta</taxon>
        <taxon>Magnoliopsida</taxon>
        <taxon>Ranunculales</taxon>
        <taxon>Circaeasteraceae</taxon>
        <taxon>Kingdonia</taxon>
    </lineage>
</organism>
<keyword evidence="3" id="KW-1185">Reference proteome</keyword>
<evidence type="ECO:0000313" key="2">
    <source>
        <dbReference type="EMBL" id="KAF6138130.1"/>
    </source>
</evidence>
<accession>A0A7J7L6C6</accession>
<name>A0A7J7L6C6_9MAGN</name>
<sequence length="151" mass="17230">MLISSNQDVVKEIEQENIVQNEADKEPKKKRRNRKKPENNEQDKPGLEEAADGLKKVDKQKELLIEKMPSTTQAIQPQKTFKGVVELWDRTIRNWDGSIHSQEVDSLEKVDKQASMVNKSWADMVKEADSAIQVNTEEVENEESSVSESHG</sequence>
<evidence type="ECO:0000313" key="3">
    <source>
        <dbReference type="Proteomes" id="UP000541444"/>
    </source>
</evidence>
<feature type="non-terminal residue" evidence="2">
    <location>
        <position position="151"/>
    </location>
</feature>
<gene>
    <name evidence="2" type="ORF">GIB67_033544</name>
</gene>
<dbReference type="EMBL" id="JACGCM010002614">
    <property type="protein sequence ID" value="KAF6138130.1"/>
    <property type="molecule type" value="Genomic_DNA"/>
</dbReference>